<feature type="compositionally biased region" description="Polar residues" evidence="21">
    <location>
        <begin position="1668"/>
        <end position="1684"/>
    </location>
</feature>
<dbReference type="InterPro" id="IPR024074">
    <property type="entry name" value="AS_cat/multimer_dom_body"/>
</dbReference>
<accession>A0A0C3QMB3</accession>
<evidence type="ECO:0000256" key="14">
    <source>
        <dbReference type="ARBA" id="ARBA00023136"/>
    </source>
</evidence>
<dbReference type="NCBIfam" id="NF001770">
    <property type="entry name" value="PRK00509.1"/>
    <property type="match status" value="1"/>
</dbReference>
<keyword evidence="15" id="KW-0168">Coated pit</keyword>
<comment type="similarity">
    <text evidence="18">Belongs to the argininosuccinate synthase family. Type 1 subfamily.</text>
</comment>
<evidence type="ECO:0000256" key="16">
    <source>
        <dbReference type="ARBA" id="ARBA00023329"/>
    </source>
</evidence>
<dbReference type="InterPro" id="IPR000547">
    <property type="entry name" value="Clathrin_H-chain/VPS_repeat"/>
</dbReference>
<dbReference type="EMBL" id="KN822944">
    <property type="protein sequence ID" value="KIO34075.1"/>
    <property type="molecule type" value="Genomic_DNA"/>
</dbReference>
<dbReference type="Pfam" id="PF13838">
    <property type="entry name" value="Clathrin_H_link"/>
    <property type="match status" value="1"/>
</dbReference>
<comment type="pathway">
    <text evidence="3">Amino-acid biosynthesis; L-arginine biosynthesis; L-arginine from L-ornithine and carbamoyl phosphate: step 2/3.</text>
</comment>
<evidence type="ECO:0000256" key="2">
    <source>
        <dbReference type="ARBA" id="ARBA00004277"/>
    </source>
</evidence>
<name>A0A0C3QMB3_9AGAM</name>
<dbReference type="GO" id="GO:0004055">
    <property type="term" value="F:argininosuccinate synthase activity"/>
    <property type="evidence" value="ECO:0007669"/>
    <property type="project" value="UniProtKB-EC"/>
</dbReference>
<dbReference type="FunFam" id="3.40.50.620:FF:000019">
    <property type="entry name" value="Argininosuccinate synthase"/>
    <property type="match status" value="1"/>
</dbReference>
<feature type="domain" description="Arginosuccinate synthase C-terminal" evidence="25">
    <location>
        <begin position="2224"/>
        <end position="2450"/>
    </location>
</feature>
<keyword evidence="27" id="KW-1185">Reference proteome</keyword>
<dbReference type="FunFam" id="1.25.40.10:FF:000001">
    <property type="entry name" value="Clathrin heavy chain"/>
    <property type="match status" value="1"/>
</dbReference>
<dbReference type="HOGENOM" id="CLU_228735_0_0_1"/>
<keyword evidence="9" id="KW-0436">Ligase</keyword>
<dbReference type="PROSITE" id="PS00565">
    <property type="entry name" value="ARGININOSUCCIN_SYN_2"/>
    <property type="match status" value="1"/>
</dbReference>
<evidence type="ECO:0000256" key="13">
    <source>
        <dbReference type="ARBA" id="ARBA00022840"/>
    </source>
</evidence>
<feature type="repeat" description="CHCR" evidence="19">
    <location>
        <begin position="1101"/>
        <end position="1242"/>
    </location>
</feature>
<evidence type="ECO:0000256" key="15">
    <source>
        <dbReference type="ARBA" id="ARBA00023176"/>
    </source>
</evidence>
<dbReference type="SUPFAM" id="SSF48371">
    <property type="entry name" value="ARM repeat"/>
    <property type="match status" value="4"/>
</dbReference>
<organism evidence="26 27">
    <name type="scientific">Tulasnella calospora MUT 4182</name>
    <dbReference type="NCBI Taxonomy" id="1051891"/>
    <lineage>
        <taxon>Eukaryota</taxon>
        <taxon>Fungi</taxon>
        <taxon>Dikarya</taxon>
        <taxon>Basidiomycota</taxon>
        <taxon>Agaricomycotina</taxon>
        <taxon>Agaricomycetes</taxon>
        <taxon>Cantharellales</taxon>
        <taxon>Tulasnellaceae</taxon>
        <taxon>Tulasnella</taxon>
    </lineage>
</organism>
<dbReference type="GO" id="GO:0032051">
    <property type="term" value="F:clathrin light chain binding"/>
    <property type="evidence" value="ECO:0007669"/>
    <property type="project" value="TreeGrafter"/>
</dbReference>
<comment type="similarity">
    <text evidence="4">Belongs to the clathrin heavy chain family.</text>
</comment>
<dbReference type="InterPro" id="IPR055358">
    <property type="entry name" value="CHCR"/>
</dbReference>
<dbReference type="Pfam" id="PF00764">
    <property type="entry name" value="Arginosuc_synth"/>
    <property type="match status" value="1"/>
</dbReference>
<dbReference type="InterPro" id="IPR016024">
    <property type="entry name" value="ARM-type_fold"/>
</dbReference>
<evidence type="ECO:0000259" key="24">
    <source>
        <dbReference type="Pfam" id="PF09268"/>
    </source>
</evidence>
<dbReference type="InterPro" id="IPR022365">
    <property type="entry name" value="Clathrin_H-chain_propeller_rpt"/>
</dbReference>
<dbReference type="PROSITE" id="PS00564">
    <property type="entry name" value="ARGININOSUCCIN_SYN_1"/>
    <property type="match status" value="1"/>
</dbReference>
<keyword evidence="16" id="KW-0968">Cytoplasmic vesicle</keyword>
<evidence type="ECO:0000256" key="10">
    <source>
        <dbReference type="ARBA" id="ARBA00022605"/>
    </source>
</evidence>
<evidence type="ECO:0000256" key="7">
    <source>
        <dbReference type="ARBA" id="ARBA00014810"/>
    </source>
</evidence>
<proteinExistence type="inferred from homology"/>
<dbReference type="STRING" id="1051891.A0A0C3QMB3"/>
<keyword evidence="8" id="KW-0055">Arginine biosynthesis</keyword>
<dbReference type="UniPathway" id="UPA00068">
    <property type="reaction ID" value="UER00113"/>
</dbReference>
<dbReference type="GO" id="GO:0005524">
    <property type="term" value="F:ATP binding"/>
    <property type="evidence" value="ECO:0007669"/>
    <property type="project" value="UniProtKB-KW"/>
</dbReference>
<evidence type="ECO:0000313" key="26">
    <source>
        <dbReference type="EMBL" id="KIO34075.1"/>
    </source>
</evidence>
<keyword evidence="12" id="KW-0547">Nucleotide-binding</keyword>
<dbReference type="InterPro" id="IPR018223">
    <property type="entry name" value="Arginosuc_synth_CS"/>
</dbReference>
<feature type="transmembrane region" description="Helical" evidence="22">
    <location>
        <begin position="68"/>
        <end position="86"/>
    </location>
</feature>
<dbReference type="InterPro" id="IPR001518">
    <property type="entry name" value="Arginosuc_synth"/>
</dbReference>
<dbReference type="CDD" id="cd01999">
    <property type="entry name" value="ASS"/>
    <property type="match status" value="1"/>
</dbReference>
<keyword evidence="10" id="KW-0028">Amino-acid biosynthesis</keyword>
<feature type="repeat" description="CHCR" evidence="19">
    <location>
        <begin position="1406"/>
        <end position="1549"/>
    </location>
</feature>
<evidence type="ECO:0000256" key="20">
    <source>
        <dbReference type="SAM" id="Coils"/>
    </source>
</evidence>
<dbReference type="Gene3D" id="3.40.50.620">
    <property type="entry name" value="HUPs"/>
    <property type="match status" value="1"/>
</dbReference>
<dbReference type="SUPFAM" id="SSF69864">
    <property type="entry name" value="Argininosuccinate synthetase, C-terminal domain"/>
    <property type="match status" value="1"/>
</dbReference>
<dbReference type="GO" id="GO:0071439">
    <property type="term" value="C:clathrin complex"/>
    <property type="evidence" value="ECO:0007669"/>
    <property type="project" value="TreeGrafter"/>
</dbReference>
<evidence type="ECO:0000256" key="4">
    <source>
        <dbReference type="ARBA" id="ARBA00009535"/>
    </source>
</evidence>
<dbReference type="HAMAP" id="MF_00005">
    <property type="entry name" value="Arg_succ_synth_type1"/>
    <property type="match status" value="1"/>
</dbReference>
<feature type="region of interest" description="Disordered" evidence="21">
    <location>
        <begin position="274"/>
        <end position="293"/>
    </location>
</feature>
<dbReference type="GO" id="GO:0030479">
    <property type="term" value="C:actin cortical patch"/>
    <property type="evidence" value="ECO:0007669"/>
    <property type="project" value="TreeGrafter"/>
</dbReference>
<evidence type="ECO:0000256" key="1">
    <source>
        <dbReference type="ARBA" id="ARBA00004180"/>
    </source>
</evidence>
<dbReference type="SMART" id="SM00299">
    <property type="entry name" value="CLH"/>
    <property type="match status" value="5"/>
</dbReference>
<keyword evidence="22" id="KW-0812">Transmembrane</keyword>
<dbReference type="InterPro" id="IPR011990">
    <property type="entry name" value="TPR-like_helical_dom_sf"/>
</dbReference>
<dbReference type="PANTHER" id="PTHR10292:SF1">
    <property type="entry name" value="CLATHRIN HEAVY CHAIN"/>
    <property type="match status" value="1"/>
</dbReference>
<dbReference type="InterPro" id="IPR014729">
    <property type="entry name" value="Rossmann-like_a/b/a_fold"/>
</dbReference>
<dbReference type="OrthoDB" id="2113814at2759"/>
<dbReference type="FunFam" id="2.130.10.110:FF:000003">
    <property type="entry name" value="Clathrin heavy chain"/>
    <property type="match status" value="1"/>
</dbReference>
<evidence type="ECO:0000256" key="21">
    <source>
        <dbReference type="SAM" id="MobiDB-lite"/>
    </source>
</evidence>
<feature type="domain" description="Clathrin heavy chain linker core motif" evidence="24">
    <location>
        <begin position="653"/>
        <end position="676"/>
    </location>
</feature>
<dbReference type="Gene3D" id="2.130.10.110">
    <property type="entry name" value="Clathrin heavy-chain terminal domain"/>
    <property type="match status" value="1"/>
</dbReference>
<evidence type="ECO:0000256" key="22">
    <source>
        <dbReference type="SAM" id="Phobius"/>
    </source>
</evidence>
<evidence type="ECO:0000256" key="9">
    <source>
        <dbReference type="ARBA" id="ARBA00022598"/>
    </source>
</evidence>
<dbReference type="InterPro" id="IPR016025">
    <property type="entry name" value="Clathrin_H-chain_N"/>
</dbReference>
<reference evidence="26 27" key="1">
    <citation type="submission" date="2014-04" db="EMBL/GenBank/DDBJ databases">
        <authorList>
            <consortium name="DOE Joint Genome Institute"/>
            <person name="Kuo A."/>
            <person name="Girlanda M."/>
            <person name="Perotto S."/>
            <person name="Kohler A."/>
            <person name="Nagy L.G."/>
            <person name="Floudas D."/>
            <person name="Copeland A."/>
            <person name="Barry K.W."/>
            <person name="Cichocki N."/>
            <person name="Veneault-Fourrey C."/>
            <person name="LaButti K."/>
            <person name="Lindquist E.A."/>
            <person name="Lipzen A."/>
            <person name="Lundell T."/>
            <person name="Morin E."/>
            <person name="Murat C."/>
            <person name="Sun H."/>
            <person name="Tunlid A."/>
            <person name="Henrissat B."/>
            <person name="Grigoriev I.V."/>
            <person name="Hibbett D.S."/>
            <person name="Martin F."/>
            <person name="Nordberg H.P."/>
            <person name="Cantor M.N."/>
            <person name="Hua S.X."/>
        </authorList>
    </citation>
    <scope>NUCLEOTIDE SEQUENCE [LARGE SCALE GENOMIC DNA]</scope>
    <source>
        <strain evidence="26 27">MUT 4182</strain>
    </source>
</reference>
<evidence type="ECO:0000256" key="11">
    <source>
        <dbReference type="ARBA" id="ARBA00022737"/>
    </source>
</evidence>
<dbReference type="GO" id="GO:0030130">
    <property type="term" value="C:clathrin coat of trans-Golgi network vesicle"/>
    <property type="evidence" value="ECO:0007669"/>
    <property type="project" value="InterPro"/>
</dbReference>
<feature type="transmembrane region" description="Helical" evidence="22">
    <location>
        <begin position="141"/>
        <end position="159"/>
    </location>
</feature>
<dbReference type="Gene3D" id="1.25.40.730">
    <property type="match status" value="1"/>
</dbReference>
<evidence type="ECO:0000256" key="6">
    <source>
        <dbReference type="ARBA" id="ARBA00012286"/>
    </source>
</evidence>
<comment type="subcellular location">
    <subcellularLocation>
        <location evidence="1">Cytoplasmic vesicle membrane</location>
        <topology evidence="1">Peripheral membrane protein</topology>
        <orientation evidence="1">Cytoplasmic side</orientation>
    </subcellularLocation>
    <subcellularLocation>
        <location evidence="2">Membrane</location>
        <location evidence="2">Coated pit</location>
        <topology evidence="2">Peripheral membrane protein</topology>
        <orientation evidence="2">Cytoplasmic side</orientation>
    </subcellularLocation>
</comment>
<keyword evidence="14 22" id="KW-0472">Membrane</keyword>
<feature type="coiled-coil region" evidence="20">
    <location>
        <begin position="1586"/>
        <end position="1613"/>
    </location>
</feature>
<dbReference type="GO" id="GO:0005198">
    <property type="term" value="F:structural molecule activity"/>
    <property type="evidence" value="ECO:0007669"/>
    <property type="project" value="InterPro"/>
</dbReference>
<evidence type="ECO:0000256" key="17">
    <source>
        <dbReference type="ARBA" id="ARBA00029916"/>
    </source>
</evidence>
<sequence length="2473" mass="275539">MPQWVSLLASIGMAVGPPLVYADQAYSIVKRRIHISDSTGFSRDVCAILLIANITRCFFWLGERFEFALLVQSVLMILAQLALLYICIRYRPTTSAEAHGGTSNRPFSFWQWKLYSQYIEFLAALILVLTIAVLIFGRMQWFISSLGFIALGLESTLPLPQLYRHMSTMIGWVGGDSFKAHRCSFKSVRYFSLVWTSVRTLNFAAALRHFSLTGRRDCAVIVAQRVIYGNSPTTYMSAEDDLEEALRLAEEVGDGDCSRRITFDAGLPTATLRLSSTPSSPTSTLLPTTQSSHKMDGGGTIPIAFCEHLQLSSVGIQPQSISFQTLTLESDHFICVREKVGEQNQVIIVDLADANNVMRRPITADSAIMHPQQKIIALKGMELCERVAGPESSFIFAITCTAQRQLQVFNIETKTKVKSHQMNEDVVFWKWISINAIGIVTETSVFHWSIQDATSAPQKVFDRHATLAGAQIINYRTTPDNKWLVLVGIAGNTNPGGFKVKGAMQLYSTERGVSQPIEGHAAAFGELKLDGAATPTKLFTFSVRTATGAKLHVVEIDHQAPNPQFTKKAVDVFFPKEAANDFPVSMQVSKRHGVIYLVTKYGFIHLYDLETGANIYMNRISGDTIFVTAEHEATDGIIGVNKKGQVLSVNVDDSTVIPYILSTLNNPELAFKMASRANLPGADDLYVKQYQHLFASGQFAEAAKIAASSPRGILRTPATIEQFKQVPVQPGTLSPILQYFGILLEKGELNKYESLELARPVLAQGRKQLLEKWLKENKLECSEELGDIVRLHDMTLALSVYLRANTPSKVVACFAELGQYDKIVLYSKKVGYQPDYAALLQHIMRVAPEKGAEFATQLANDEAGPLVDVERIYEPLVVGKYCEKRDPYLAYIAYAKGFCDDELIRITNENSMFKQQARYLVKRRRIELWQQVLVADNLHRRALIDQVTATAIPECTDPDDVSGTVKAFMQNDLPLELIEMLEKIILEPTSFSDNRNLQNLLLLTAIRADKGKVVNYINKLNGYDAQEIARIAVEHGLNEEAFTIYKKYNEHALAINVLVDNIASIDRGLEYAVKINQPAVWSRLAKAQLDGLRIKDAIDSYIKAEDPSNFLEVIELSNRAGKHDDLVRYLQMARKSLREPKIDTELAYAYAKTDRLHDMEDFLGMTNVADILEVGEKCFNDELYQAAKLLFQSISNWARLATTLIYLGENQAAVESARKAGNTQVWKQVHQACIEKSEFRLAQICGLNIIVHAEELSALITEYEKRGFFDEILSLLEAGLSLERAHMGIFTELSILYSKYRPEKRAAWSPISARLMEHLKLFVSRVNIPKVIRATEKAHLWSELVFLYVKYDEFDNAALAMMERAADAWDHNQFKEVIVKAANVEIYYKALSFYLQEQPLLLTDLLTVLTPRIDHTRVVKMFLRDDNVPLIRPYLMAVQHLNIEAVNDAYNDLLIEEEDFKTLRHSIDSFDNFNNVSLASRLEKHELLEFRRLAAHLYKKNTKWEESITLSKQDKLFKDAIITAAVSASSEVAEDLLTYFVDIGNKECFAAMLYACFDLLRSDVVMELSWQHGLNDFYMPYRIQNQRSLVDKLTKLEKEVKEHAKKVTVKEEAEAEVPIINPGIGGKLLLTQGPSGGAPPIYMNGTGMMPPPDCLEIPRAGFQLVPSRKSSASPERLSTASDPGSTPLDDGCDPHTTSSSTTPSSNTPSPVNTPTVSYFPTIEYLSPDSCLSPSPRAHRWSHQRGGTIDGTQFVPPIVQYATPPSHICMSTSSPRTSFNALGASSISGGSFRPLTPPPTRSVTSPPPIRLHRPNLVVLAARFVGVDPCSGYPGRQFLHAHAKSLLTEGNGTEDTSTSINLATALDLHAAMTRVAASTGRPRSASASPIWLASNEPQIELYLVNPLRRSASTIGPTRRYSIMNLRRLSLRRSTTDGVFSTVNEHAAGGSLRERSSPLRMRSFMPSSETPPKKKTMLSKLLGQGKSLVDRAQGDFARGHSCCPADGYSHGRSLEPSTSNEERNLHTSHSIFRSLSHISPTDLTNPMAPENKGRVLLAYSGGLDTSCILAWLIEEGYEVYTFMADVGQEEDFEAAREKALKVGAKKFFLEDLKKEFITELIYPAVQANCIYEGIYLLGTSLARPVIARGMIEVAAREQCQFVSHGCTGKGNDQVRFELAFYGLKPDIKVIAPWRIPDFYNRFAGRSALLAYAGEKQIPVQQTAAKPWSTDENLFHISYEAGILEDPNTTPPADMWKLTKSPEDAPNEPERLSIEFKGGLPVKVVFGDASNPTATHTDGVDIFLALNKAARRNGIGRIDIVENRFIGVKSRGCYESPGATILRVAHMDIEGLTLDRNVRALRDQFVTVQLSQILYNGYFFSPEREFVTSCIPASQRTVNGTVRLKLYKGNVIVEGRFSEEGLYDERESSMDELGGFEPKDTTGFIQIESIRIKKWGQANVRKGQGGVTGADVYGTRI</sequence>
<evidence type="ECO:0000259" key="25">
    <source>
        <dbReference type="Pfam" id="PF20979"/>
    </source>
</evidence>
<dbReference type="InterPro" id="IPR015348">
    <property type="entry name" value="Clathrin_H-chain_linker_core"/>
</dbReference>
<dbReference type="FunFam" id="3.90.1260.10:FF:000003">
    <property type="entry name" value="Argininosuccinate synthase"/>
    <property type="match status" value="1"/>
</dbReference>
<dbReference type="InterPro" id="IPR048268">
    <property type="entry name" value="Arginosuc_syn_C"/>
</dbReference>
<keyword evidence="20" id="KW-0175">Coiled coil</keyword>
<feature type="repeat" description="CHCR" evidence="19">
    <location>
        <begin position="1247"/>
        <end position="1403"/>
    </location>
</feature>
<dbReference type="SUPFAM" id="SSF52402">
    <property type="entry name" value="Adenine nucleotide alpha hydrolases-like"/>
    <property type="match status" value="1"/>
</dbReference>
<reference evidence="27" key="2">
    <citation type="submission" date="2015-01" db="EMBL/GenBank/DDBJ databases">
        <title>Evolutionary Origins and Diversification of the Mycorrhizal Mutualists.</title>
        <authorList>
            <consortium name="DOE Joint Genome Institute"/>
            <consortium name="Mycorrhizal Genomics Consortium"/>
            <person name="Kohler A."/>
            <person name="Kuo A."/>
            <person name="Nagy L.G."/>
            <person name="Floudas D."/>
            <person name="Copeland A."/>
            <person name="Barry K.W."/>
            <person name="Cichocki N."/>
            <person name="Veneault-Fourrey C."/>
            <person name="LaButti K."/>
            <person name="Lindquist E.A."/>
            <person name="Lipzen A."/>
            <person name="Lundell T."/>
            <person name="Morin E."/>
            <person name="Murat C."/>
            <person name="Riley R."/>
            <person name="Ohm R."/>
            <person name="Sun H."/>
            <person name="Tunlid A."/>
            <person name="Henrissat B."/>
            <person name="Grigoriev I.V."/>
            <person name="Hibbett D.S."/>
            <person name="Martin F."/>
        </authorList>
    </citation>
    <scope>NUCLEOTIDE SEQUENCE [LARGE SCALE GENOMIC DNA]</scope>
    <source>
        <strain evidence="27">MUT 4182</strain>
    </source>
</reference>
<evidence type="ECO:0000256" key="8">
    <source>
        <dbReference type="ARBA" id="ARBA00022571"/>
    </source>
</evidence>
<dbReference type="SUPFAM" id="SSF50989">
    <property type="entry name" value="Clathrin heavy-chain terminal domain"/>
    <property type="match status" value="1"/>
</dbReference>
<evidence type="ECO:0000259" key="23">
    <source>
        <dbReference type="Pfam" id="PF00764"/>
    </source>
</evidence>
<dbReference type="FunFam" id="1.25.40.10:FF:000002">
    <property type="entry name" value="Clathrin heavy chain"/>
    <property type="match status" value="1"/>
</dbReference>
<gene>
    <name evidence="26" type="ORF">M407DRAFT_3554</name>
</gene>
<comment type="subunit">
    <text evidence="5">Homotetramer.</text>
</comment>
<dbReference type="Pfam" id="PF20979">
    <property type="entry name" value="Arginosuc_syn_C"/>
    <property type="match status" value="1"/>
</dbReference>
<feature type="repeat" description="CHCR" evidence="19">
    <location>
        <begin position="952"/>
        <end position="1097"/>
    </location>
</feature>
<dbReference type="Proteomes" id="UP000054248">
    <property type="component" value="Unassembled WGS sequence"/>
</dbReference>
<feature type="region of interest" description="Disordered" evidence="21">
    <location>
        <begin position="1665"/>
        <end position="1714"/>
    </location>
</feature>
<dbReference type="Gene3D" id="1.25.40.10">
    <property type="entry name" value="Tetratricopeptide repeat domain"/>
    <property type="match status" value="2"/>
</dbReference>
<dbReference type="Gene3D" id="3.90.1260.10">
    <property type="entry name" value="Argininosuccinate synthetase, chain A, domain 2"/>
    <property type="match status" value="1"/>
</dbReference>
<dbReference type="GO" id="GO:0006898">
    <property type="term" value="P:receptor-mediated endocytosis"/>
    <property type="evidence" value="ECO:0007669"/>
    <property type="project" value="TreeGrafter"/>
</dbReference>
<dbReference type="Pfam" id="PF00637">
    <property type="entry name" value="Clathrin"/>
    <property type="match status" value="5"/>
</dbReference>
<dbReference type="GO" id="GO:0006895">
    <property type="term" value="P:Golgi to endosome transport"/>
    <property type="evidence" value="ECO:0007669"/>
    <property type="project" value="TreeGrafter"/>
</dbReference>
<evidence type="ECO:0000256" key="18">
    <source>
        <dbReference type="ARBA" id="ARBA00060987"/>
    </source>
</evidence>
<dbReference type="PANTHER" id="PTHR10292">
    <property type="entry name" value="CLATHRIN HEAVY CHAIN RELATED"/>
    <property type="match status" value="1"/>
</dbReference>
<protein>
    <recommendedName>
        <fullName evidence="7">Argininosuccinate synthase</fullName>
        <ecNumber evidence="6">6.3.4.5</ecNumber>
    </recommendedName>
    <alternativeName>
        <fullName evidence="17">Citrulline--aspartate ligase</fullName>
    </alternativeName>
</protein>
<evidence type="ECO:0000313" key="27">
    <source>
        <dbReference type="Proteomes" id="UP000054248"/>
    </source>
</evidence>
<keyword evidence="13" id="KW-0067">ATP-binding</keyword>
<dbReference type="Pfam" id="PF01394">
    <property type="entry name" value="Clathrin_propel"/>
    <property type="match status" value="2"/>
</dbReference>
<dbReference type="GO" id="GO:0006886">
    <property type="term" value="P:intracellular protein transport"/>
    <property type="evidence" value="ECO:0007669"/>
    <property type="project" value="UniProtKB-UniRule"/>
</dbReference>
<evidence type="ECO:0000256" key="12">
    <source>
        <dbReference type="ARBA" id="ARBA00022741"/>
    </source>
</evidence>
<feature type="compositionally biased region" description="Low complexity" evidence="21">
    <location>
        <begin position="274"/>
        <end position="292"/>
    </location>
</feature>
<dbReference type="NCBIfam" id="TIGR00032">
    <property type="entry name" value="argG"/>
    <property type="match status" value="1"/>
</dbReference>
<dbReference type="InterPro" id="IPR048267">
    <property type="entry name" value="Arginosuc_syn_N"/>
</dbReference>
<dbReference type="EC" id="6.3.4.5" evidence="6"/>
<keyword evidence="22" id="KW-1133">Transmembrane helix</keyword>
<dbReference type="InterPro" id="IPR023434">
    <property type="entry name" value="Arginosuc_synth_type_1_subfam"/>
</dbReference>
<dbReference type="GO" id="GO:0006526">
    <property type="term" value="P:L-arginine biosynthetic process"/>
    <property type="evidence" value="ECO:0007669"/>
    <property type="project" value="UniProtKB-UniPathway"/>
</dbReference>
<feature type="compositionally biased region" description="Low complexity" evidence="21">
    <location>
        <begin position="1696"/>
        <end position="1714"/>
    </location>
</feature>
<keyword evidence="11" id="KW-0677">Repeat</keyword>
<dbReference type="Pfam" id="PF09268">
    <property type="entry name" value="Clathrin-link"/>
    <property type="match status" value="1"/>
</dbReference>
<evidence type="ECO:0000256" key="3">
    <source>
        <dbReference type="ARBA" id="ARBA00004967"/>
    </source>
</evidence>
<evidence type="ECO:0000256" key="5">
    <source>
        <dbReference type="ARBA" id="ARBA00011881"/>
    </source>
</evidence>
<dbReference type="GO" id="GO:0030132">
    <property type="term" value="C:clathrin coat of coated pit"/>
    <property type="evidence" value="ECO:0007669"/>
    <property type="project" value="InterPro"/>
</dbReference>
<evidence type="ECO:0000256" key="19">
    <source>
        <dbReference type="PROSITE-ProRule" id="PRU01006"/>
    </source>
</evidence>
<feature type="transmembrane region" description="Helical" evidence="22">
    <location>
        <begin position="115"/>
        <end position="136"/>
    </location>
</feature>
<feature type="domain" description="Arginosuccinate synthase-like N-terminal" evidence="23">
    <location>
        <begin position="2051"/>
        <end position="2215"/>
    </location>
</feature>
<dbReference type="GO" id="GO:0005829">
    <property type="term" value="C:cytosol"/>
    <property type="evidence" value="ECO:0007669"/>
    <property type="project" value="GOC"/>
</dbReference>
<dbReference type="PROSITE" id="PS50236">
    <property type="entry name" value="CHCR"/>
    <property type="match status" value="4"/>
</dbReference>